<keyword evidence="2" id="KW-1185">Reference proteome</keyword>
<dbReference type="InterPro" id="IPR055602">
    <property type="entry name" value="DUF7178"/>
</dbReference>
<organism evidence="1 2">
    <name type="scientific">Streptomyces echinatus</name>
    <dbReference type="NCBI Taxonomy" id="67293"/>
    <lineage>
        <taxon>Bacteria</taxon>
        <taxon>Bacillati</taxon>
        <taxon>Actinomycetota</taxon>
        <taxon>Actinomycetes</taxon>
        <taxon>Kitasatosporales</taxon>
        <taxon>Streptomycetaceae</taxon>
        <taxon>Streptomyces</taxon>
    </lineage>
</organism>
<proteinExistence type="predicted"/>
<reference evidence="1 2" key="1">
    <citation type="submission" date="2020-08" db="EMBL/GenBank/DDBJ databases">
        <title>Genomic Encyclopedia of Type Strains, Phase III (KMG-III): the genomes of soil and plant-associated and newly described type strains.</title>
        <authorList>
            <person name="Whitman W."/>
        </authorList>
    </citation>
    <scope>NUCLEOTIDE SEQUENCE [LARGE SCALE GENOMIC DNA]</scope>
    <source>
        <strain evidence="1 2">CECT 3313</strain>
    </source>
</reference>
<sequence>MIPVKSTEEQRTAYTQAIIEKWTTATPDQRRRGREWYIRAHNFAAHIAAGEIGKGAGVLAALSANKSWTENCRLARKAFADGKASGHVRDALTKANRILAGTDPSQVLPMHIKTGCFYMCIADPANTEAVVIDRHAHDIAVREIYGQRDRGLGAAGRYNVLADCYRAAAQQIGEVPSTVQAVTWVAHIERNRGR</sequence>
<dbReference type="Pfam" id="PF23802">
    <property type="entry name" value="DUF7178"/>
    <property type="match status" value="1"/>
</dbReference>
<gene>
    <name evidence="1" type="ORF">FHS34_008068</name>
</gene>
<protein>
    <submittedName>
        <fullName evidence="1">Uncharacterized protein</fullName>
    </submittedName>
</protein>
<dbReference type="AlphaFoldDB" id="A0A7W9Q2S3"/>
<accession>A0A7W9Q2S3</accession>
<dbReference type="EMBL" id="JACHJK010000028">
    <property type="protein sequence ID" value="MBB5932558.1"/>
    <property type="molecule type" value="Genomic_DNA"/>
</dbReference>
<dbReference type="Proteomes" id="UP000585836">
    <property type="component" value="Unassembled WGS sequence"/>
</dbReference>
<name>A0A7W9Q2S3_9ACTN</name>
<comment type="caution">
    <text evidence="1">The sequence shown here is derived from an EMBL/GenBank/DDBJ whole genome shotgun (WGS) entry which is preliminary data.</text>
</comment>
<dbReference type="RefSeq" id="WP_225817933.1">
    <property type="nucleotide sequence ID" value="NZ_JACHJK010000028.1"/>
</dbReference>
<evidence type="ECO:0000313" key="2">
    <source>
        <dbReference type="Proteomes" id="UP000585836"/>
    </source>
</evidence>
<evidence type="ECO:0000313" key="1">
    <source>
        <dbReference type="EMBL" id="MBB5932558.1"/>
    </source>
</evidence>